<dbReference type="InterPro" id="IPR004773">
    <property type="entry name" value="K/Na_transp_Trk1/HKT1"/>
</dbReference>
<feature type="compositionally biased region" description="Acidic residues" evidence="10">
    <location>
        <begin position="788"/>
        <end position="828"/>
    </location>
</feature>
<feature type="transmembrane region" description="Helical" evidence="11">
    <location>
        <begin position="888"/>
        <end position="907"/>
    </location>
</feature>
<accession>A0A376B230</accession>
<feature type="transmembrane region" description="Helical" evidence="11">
    <location>
        <begin position="961"/>
        <end position="989"/>
    </location>
</feature>
<evidence type="ECO:0000256" key="10">
    <source>
        <dbReference type="SAM" id="MobiDB-lite"/>
    </source>
</evidence>
<dbReference type="InterPro" id="IPR015958">
    <property type="entry name" value="Trk1_fungi"/>
</dbReference>
<feature type="compositionally biased region" description="Basic and acidic residues" evidence="10">
    <location>
        <begin position="587"/>
        <end position="615"/>
    </location>
</feature>
<gene>
    <name evidence="12" type="ORF">SCODWIG_00506</name>
</gene>
<dbReference type="GO" id="GO:0030007">
    <property type="term" value="P:intracellular potassium ion homeostasis"/>
    <property type="evidence" value="ECO:0007669"/>
    <property type="project" value="InterPro"/>
</dbReference>
<keyword evidence="5 11" id="KW-0812">Transmembrane</keyword>
<keyword evidence="13" id="KW-1185">Reference proteome</keyword>
<feature type="transmembrane region" description="Helical" evidence="11">
    <location>
        <begin position="1231"/>
        <end position="1249"/>
    </location>
</feature>
<protein>
    <recommendedName>
        <fullName evidence="14">Potassium transport protein</fullName>
    </recommendedName>
</protein>
<evidence type="ECO:0000256" key="2">
    <source>
        <dbReference type="ARBA" id="ARBA00009137"/>
    </source>
</evidence>
<dbReference type="GO" id="GO:0005886">
    <property type="term" value="C:plasma membrane"/>
    <property type="evidence" value="ECO:0007669"/>
    <property type="project" value="InterPro"/>
</dbReference>
<feature type="region of interest" description="Disordered" evidence="10">
    <location>
        <begin position="283"/>
        <end position="316"/>
    </location>
</feature>
<feature type="compositionally biased region" description="Polar residues" evidence="10">
    <location>
        <begin position="1476"/>
        <end position="1491"/>
    </location>
</feature>
<dbReference type="PIRSF" id="PIRSF002450">
    <property type="entry name" value="K+_transpter_TRK"/>
    <property type="match status" value="1"/>
</dbReference>
<feature type="compositionally biased region" description="Low complexity" evidence="10">
    <location>
        <begin position="283"/>
        <end position="298"/>
    </location>
</feature>
<name>A0A376B230_9ASCO</name>
<keyword evidence="9 11" id="KW-0472">Membrane</keyword>
<keyword evidence="6" id="KW-0630">Potassium</keyword>
<reference evidence="13" key="1">
    <citation type="submission" date="2018-06" db="EMBL/GenBank/DDBJ databases">
        <authorList>
            <person name="Guldener U."/>
        </authorList>
    </citation>
    <scope>NUCLEOTIDE SEQUENCE [LARGE SCALE GENOMIC DNA]</scope>
    <source>
        <strain evidence="13">UTAD17</strain>
    </source>
</reference>
<keyword evidence="7 11" id="KW-1133">Transmembrane helix</keyword>
<dbReference type="PANTHER" id="PTHR31064:SF30">
    <property type="entry name" value="HIGH-AFFINITY POTASSIUM TRANSPORT PROTEIN-RELATED"/>
    <property type="match status" value="1"/>
</dbReference>
<feature type="region of interest" description="Disordered" evidence="10">
    <location>
        <begin position="128"/>
        <end position="191"/>
    </location>
</feature>
<feature type="region of interest" description="Disordered" evidence="10">
    <location>
        <begin position="1357"/>
        <end position="1420"/>
    </location>
</feature>
<keyword evidence="8" id="KW-0406">Ion transport</keyword>
<keyword evidence="3" id="KW-0813">Transport</keyword>
<feature type="compositionally biased region" description="Low complexity" evidence="10">
    <location>
        <begin position="160"/>
        <end position="191"/>
    </location>
</feature>
<dbReference type="EMBL" id="UFAJ01000043">
    <property type="protein sequence ID" value="SSD58745.1"/>
    <property type="molecule type" value="Genomic_DNA"/>
</dbReference>
<dbReference type="GO" id="GO:0140107">
    <property type="term" value="F:high-affinity potassium ion transmembrane transporter activity"/>
    <property type="evidence" value="ECO:0007669"/>
    <property type="project" value="TreeGrafter"/>
</dbReference>
<evidence type="ECO:0000256" key="1">
    <source>
        <dbReference type="ARBA" id="ARBA00004141"/>
    </source>
</evidence>
<feature type="transmembrane region" description="Helical" evidence="11">
    <location>
        <begin position="931"/>
        <end position="949"/>
    </location>
</feature>
<evidence type="ECO:0000256" key="4">
    <source>
        <dbReference type="ARBA" id="ARBA00022538"/>
    </source>
</evidence>
<evidence type="ECO:0000256" key="8">
    <source>
        <dbReference type="ARBA" id="ARBA00023065"/>
    </source>
</evidence>
<dbReference type="VEuPathDB" id="FungiDB:SCODWIG_00506"/>
<feature type="region of interest" description="Disordered" evidence="10">
    <location>
        <begin position="782"/>
        <end position="830"/>
    </location>
</feature>
<feature type="compositionally biased region" description="Basic residues" evidence="10">
    <location>
        <begin position="137"/>
        <end position="153"/>
    </location>
</feature>
<evidence type="ECO:0000256" key="3">
    <source>
        <dbReference type="ARBA" id="ARBA00022448"/>
    </source>
</evidence>
<dbReference type="Pfam" id="PF02386">
    <property type="entry name" value="TrkH"/>
    <property type="match status" value="1"/>
</dbReference>
<evidence type="ECO:0000256" key="6">
    <source>
        <dbReference type="ARBA" id="ARBA00022958"/>
    </source>
</evidence>
<dbReference type="PANTHER" id="PTHR31064">
    <property type="entry name" value="POTASSIUM TRANSPORT PROTEIN DDB_G0292412-RELATED"/>
    <property type="match status" value="1"/>
</dbReference>
<dbReference type="Proteomes" id="UP000262825">
    <property type="component" value="Unassembled WGS sequence"/>
</dbReference>
<feature type="compositionally biased region" description="Basic and acidic residues" evidence="10">
    <location>
        <begin position="473"/>
        <end position="485"/>
    </location>
</feature>
<feature type="transmembrane region" description="Helical" evidence="11">
    <location>
        <begin position="39"/>
        <end position="64"/>
    </location>
</feature>
<sequence length="1491" mass="172087">MYPVRNHKYIDILVFAASSTSQGGLNTIDVQSLCLYQQIIIYLVTLLTTPIFIHSTLAFVRLYWFERYFDGIRDWSEKNFKMRRTRTILQREMTNKNINNNGFGFNDGHHKRDTHFNRYFTHTMTQPISLHSNIRTSQRRTQTRNHNSNRKNGKLGSTRNTYNANNIHANTNDNNSRNELTTTNNNDNTNDDFQARLFRGEMVCREENDDEDEVETGKNLTNKTNIDKNIATPDDGSKLHHKIAIKFSDNDNINNQRSGITFADSPVPRKRNKRYNQINNRPRMSRSMSNASSINSFRFPNKYRPTMPTLPTKKLKAKLPNSPKMYEKFKHRRKSHDINPADMYRSISMLRKQNKKHKYNRNKVKGITDNSDSDVATTNAEDDEDNDDEDDDDDDDINEPALVIRGPNDATSDSTVLNSDDVFTSDGNDNYRTDEDVDNVDKSSQNENINDGDGIESIHNDKSNNGGYIHADNTNDHYTDNDSKGYHNVSAYDGKQLVSDGNIREYEHHLQKYEHNNAPHKDNNSTYLPPNNYGAEPTIHFNVPKQTRRITKNGNSAPNNTGTTNKELGFIRKVLSIGSDKNTGRNSDSDHIFSHNYEDNHSRENSDFVKHEDEDRASKYREYDYEDTNYLKEHGSSVPILNQDISRARTGLAFPSSAINHSTTTVANTNTEQDHGSSNGNTGIRLHKRSNTLQFVDPEELDLLTQDPEFQREIYYKWKEEKKRAKRMKRNSYNHGQPFFNNMDLNSVNTKYRGYGDNKYHNALNQMKRQLTSLTSHHHLINNNAEDSNSENDENEDTGEEDEEEDDDNEDDEDDDDDNNDEYIDLESLDTKDAQEDYLPRSELKYSFTNNPAFVVGRNSTFVGLSDDQKKELGGVEYSSIKILCKVLVVYYIGFNILAFVMFVPWIDNLKTNAARKYQRILKDDAISPTWWAFFTSMSSFSDLGLTLTPDSMSSFNHASYILIVMIVLIIIGNTGFPITLRWIIWALYKLSPDLSPRKESFRFLLDHPRRCFTLLFPNAPTWWLLLTLVFLNGFDWIMFLILDFRSSLGKNLGNGWYRVLNGLFQGVSTRTAGFTSMSLSELHPAVQVSYLVMMYVSVMPLAISIRRTNVYEETSLGIMANAEPNAKNTLDQAEEYDEAEENRNEDAINSAEDAHNQESTKSFIGAHLRKQLSFDLWFIFLGLFLLCIIEGRRIKDVNEPYFNIWQILFEVISAYGNVGLSLGYPNSNQSFSAQFSTLGKLIIVALLIRGKHRGLPYKLDRAIMLPSDKLRKFDRLEELKNNPTSLSDNFSKTHTNMSVNRSASNYNNRYIDDENNNNYDKEISLARTRSRDPVLEYLKRKRNNFRANFSHTSAAVLNSTKNLNHDQSERSYSNRHRRNGTYGQRLNHYNTSGYDGDYDEEWSDQDHQNSEQERLSRNDDFFQNIEDIDDDNNYENFESRSIANGELPQIHHVRKDAESESSSNTSENNKKNQHNGENVTFKLTKTNHSL</sequence>
<dbReference type="InterPro" id="IPR051143">
    <property type="entry name" value="TrkH_K-transport"/>
</dbReference>
<feature type="compositionally biased region" description="Polar residues" evidence="10">
    <location>
        <begin position="409"/>
        <end position="428"/>
    </location>
</feature>
<dbReference type="InterPro" id="IPR003445">
    <property type="entry name" value="Cat_transpt"/>
</dbReference>
<comment type="similarity">
    <text evidence="2">Belongs to the TrkH potassium transport family.</text>
</comment>
<feature type="region of interest" description="Disordered" evidence="10">
    <location>
        <begin position="1444"/>
        <end position="1491"/>
    </location>
</feature>
<feature type="transmembrane region" description="Helical" evidence="11">
    <location>
        <begin position="1023"/>
        <end position="1043"/>
    </location>
</feature>
<evidence type="ECO:0000313" key="13">
    <source>
        <dbReference type="Proteomes" id="UP000262825"/>
    </source>
</evidence>
<evidence type="ECO:0000256" key="9">
    <source>
        <dbReference type="ARBA" id="ARBA00023136"/>
    </source>
</evidence>
<feature type="compositionally biased region" description="Basic residues" evidence="10">
    <location>
        <begin position="352"/>
        <end position="364"/>
    </location>
</feature>
<dbReference type="GO" id="GO:1990573">
    <property type="term" value="P:potassium ion import across plasma membrane"/>
    <property type="evidence" value="ECO:0007669"/>
    <property type="project" value="TreeGrafter"/>
</dbReference>
<organism evidence="12 13">
    <name type="scientific">Saccharomycodes ludwigii</name>
    <dbReference type="NCBI Taxonomy" id="36035"/>
    <lineage>
        <taxon>Eukaryota</taxon>
        <taxon>Fungi</taxon>
        <taxon>Dikarya</taxon>
        <taxon>Ascomycota</taxon>
        <taxon>Saccharomycotina</taxon>
        <taxon>Saccharomycetes</taxon>
        <taxon>Saccharomycodales</taxon>
        <taxon>Saccharomycodaceae</taxon>
        <taxon>Saccharomycodes</taxon>
    </lineage>
</organism>
<feature type="compositionally biased region" description="Polar residues" evidence="10">
    <location>
        <begin position="368"/>
        <end position="379"/>
    </location>
</feature>
<feature type="compositionally biased region" description="Polar residues" evidence="10">
    <location>
        <begin position="1382"/>
        <end position="1394"/>
    </location>
</feature>
<evidence type="ECO:0000256" key="5">
    <source>
        <dbReference type="ARBA" id="ARBA00022692"/>
    </source>
</evidence>
<evidence type="ECO:0000256" key="7">
    <source>
        <dbReference type="ARBA" id="ARBA00022989"/>
    </source>
</evidence>
<feature type="region of interest" description="Disordered" evidence="10">
    <location>
        <begin position="351"/>
        <end position="486"/>
    </location>
</feature>
<evidence type="ECO:0008006" key="14">
    <source>
        <dbReference type="Google" id="ProtNLM"/>
    </source>
</evidence>
<feature type="region of interest" description="Disordered" evidence="10">
    <location>
        <begin position="578"/>
        <end position="615"/>
    </location>
</feature>
<dbReference type="NCBIfam" id="TIGR00934">
    <property type="entry name" value="2a38euk"/>
    <property type="match status" value="1"/>
</dbReference>
<proteinExistence type="inferred from homology"/>
<comment type="subcellular location">
    <subcellularLocation>
        <location evidence="1">Membrane</location>
        <topology evidence="1">Multi-pass membrane protein</topology>
    </subcellularLocation>
</comment>
<feature type="compositionally biased region" description="Acidic residues" evidence="10">
    <location>
        <begin position="380"/>
        <end position="398"/>
    </location>
</feature>
<evidence type="ECO:0000256" key="11">
    <source>
        <dbReference type="SAM" id="Phobius"/>
    </source>
</evidence>
<keyword evidence="4" id="KW-0633">Potassium transport</keyword>
<feature type="compositionally biased region" description="Basic and acidic residues" evidence="10">
    <location>
        <begin position="1405"/>
        <end position="1420"/>
    </location>
</feature>
<feature type="transmembrane region" description="Helical" evidence="11">
    <location>
        <begin position="1086"/>
        <end position="1106"/>
    </location>
</feature>
<feature type="transmembrane region" description="Helical" evidence="11">
    <location>
        <begin position="1173"/>
        <end position="1190"/>
    </location>
</feature>
<evidence type="ECO:0000313" key="12">
    <source>
        <dbReference type="EMBL" id="SSD58745.1"/>
    </source>
</evidence>
<feature type="transmembrane region" description="Helical" evidence="11">
    <location>
        <begin position="1202"/>
        <end position="1225"/>
    </location>
</feature>